<dbReference type="GO" id="GO:0007005">
    <property type="term" value="P:mitochondrion organization"/>
    <property type="evidence" value="ECO:0007669"/>
    <property type="project" value="TreeGrafter"/>
</dbReference>
<dbReference type="InterPro" id="IPR000163">
    <property type="entry name" value="Prohibitin"/>
</dbReference>
<protein>
    <recommendedName>
        <fullName evidence="2">Prohibitin</fullName>
    </recommendedName>
</protein>
<dbReference type="SMART" id="SM00684">
    <property type="entry name" value="DM15"/>
    <property type="match status" value="1"/>
</dbReference>
<keyword evidence="2" id="KW-0496">Mitochondrion</keyword>
<keyword evidence="7" id="KW-1185">Reference proteome</keyword>
<dbReference type="SMART" id="SM00244">
    <property type="entry name" value="PHB"/>
    <property type="match status" value="1"/>
</dbReference>
<dbReference type="EMBL" id="CAJNOH010005317">
    <property type="protein sequence ID" value="CAF1395047.1"/>
    <property type="molecule type" value="Genomic_DNA"/>
</dbReference>
<dbReference type="Pfam" id="PF01145">
    <property type="entry name" value="Band_7"/>
    <property type="match status" value="1"/>
</dbReference>
<comment type="similarity">
    <text evidence="1 2">Belongs to the prohibitin family.</text>
</comment>
<dbReference type="PRINTS" id="PR00679">
    <property type="entry name" value="PROHIBITIN"/>
</dbReference>
<dbReference type="GO" id="GO:0005743">
    <property type="term" value="C:mitochondrial inner membrane"/>
    <property type="evidence" value="ECO:0007669"/>
    <property type="project" value="UniProtKB-SubCell"/>
</dbReference>
<dbReference type="Proteomes" id="UP000663870">
    <property type="component" value="Unassembled WGS sequence"/>
</dbReference>
<keyword evidence="2" id="KW-0999">Mitochondrion inner membrane</keyword>
<evidence type="ECO:0000256" key="1">
    <source>
        <dbReference type="ARBA" id="ARBA00009658"/>
    </source>
</evidence>
<evidence type="ECO:0000313" key="5">
    <source>
        <dbReference type="EMBL" id="CAF1621999.1"/>
    </source>
</evidence>
<sequence>MYNEFKQYAIEDTKTDQRYGVECLFRFYTYDLEKHFRQHVFEDFQQETLCDDEADFRVDGASFPQQFFPTKSNYTFEAIAAAVAKNSDTSNSLKPNGEQYLNGAHIFSSGFRFIRIGIGLAIVGGVINSMLYNVDGGHRAAIFDRFQGVKLDVTEEGTHFVISWLHRPIIFDIRTRSRSVPSIIEIKDLQTINITLRILYRPRAELLPKIFCKFSELLTERAAQFGLLLDDISITHLSFRPEFTSAVELKQRFLVEKTEQSRQANVIAVEGDTRAVDLISKALDEAVDGLIELRRIETAEGIANQLSKSRNIVCLPHGPQMLLNITGAMQ</sequence>
<comment type="subcellular location">
    <subcellularLocation>
        <location evidence="2">Mitochondrion inner membrane</location>
    </subcellularLocation>
</comment>
<evidence type="ECO:0000259" key="3">
    <source>
        <dbReference type="SMART" id="SM00244"/>
    </source>
</evidence>
<dbReference type="EMBL" id="CAJNOL010006805">
    <property type="protein sequence ID" value="CAF1621999.1"/>
    <property type="molecule type" value="Genomic_DNA"/>
</dbReference>
<evidence type="ECO:0000313" key="6">
    <source>
        <dbReference type="Proteomes" id="UP000663854"/>
    </source>
</evidence>
<evidence type="ECO:0000313" key="4">
    <source>
        <dbReference type="EMBL" id="CAF1395047.1"/>
    </source>
</evidence>
<accession>A0A815KMG9</accession>
<gene>
    <name evidence="5" type="ORF">JXQ802_LOCUS50713</name>
    <name evidence="4" type="ORF">PYM288_LOCUS34531</name>
</gene>
<evidence type="ECO:0000313" key="7">
    <source>
        <dbReference type="Proteomes" id="UP000663870"/>
    </source>
</evidence>
<dbReference type="InterPro" id="IPR006607">
    <property type="entry name" value="DM15"/>
</dbReference>
<dbReference type="PANTHER" id="PTHR23222:SF0">
    <property type="entry name" value="PROHIBITIN 1"/>
    <property type="match status" value="1"/>
</dbReference>
<dbReference type="InterPro" id="IPR001107">
    <property type="entry name" value="Band_7"/>
</dbReference>
<feature type="domain" description="Band 7" evidence="3">
    <location>
        <begin position="130"/>
        <end position="251"/>
    </location>
</feature>
<name>A0A815KMG9_9BILA</name>
<organism evidence="4 6">
    <name type="scientific">Rotaria sordida</name>
    <dbReference type="NCBI Taxonomy" id="392033"/>
    <lineage>
        <taxon>Eukaryota</taxon>
        <taxon>Metazoa</taxon>
        <taxon>Spiralia</taxon>
        <taxon>Gnathifera</taxon>
        <taxon>Rotifera</taxon>
        <taxon>Eurotatoria</taxon>
        <taxon>Bdelloidea</taxon>
        <taxon>Philodinida</taxon>
        <taxon>Philodinidae</taxon>
        <taxon>Rotaria</taxon>
    </lineage>
</organism>
<dbReference type="Proteomes" id="UP000663854">
    <property type="component" value="Unassembled WGS sequence"/>
</dbReference>
<proteinExistence type="inferred from homology"/>
<keyword evidence="2" id="KW-0472">Membrane</keyword>
<dbReference type="PANTHER" id="PTHR23222">
    <property type="entry name" value="PROHIBITIN"/>
    <property type="match status" value="1"/>
</dbReference>
<reference evidence="4" key="1">
    <citation type="submission" date="2021-02" db="EMBL/GenBank/DDBJ databases">
        <authorList>
            <person name="Nowell W R."/>
        </authorList>
    </citation>
    <scope>NUCLEOTIDE SEQUENCE</scope>
</reference>
<dbReference type="GO" id="GO:0000339">
    <property type="term" value="F:RNA cap binding"/>
    <property type="evidence" value="ECO:0007669"/>
    <property type="project" value="InterPro"/>
</dbReference>
<comment type="caution">
    <text evidence="4">The sequence shown here is derived from an EMBL/GenBank/DDBJ whole genome shotgun (WGS) entry which is preliminary data.</text>
</comment>
<dbReference type="AlphaFoldDB" id="A0A815KMG9"/>
<dbReference type="Pfam" id="PF21071">
    <property type="entry name" value="LARP1_HEAT"/>
    <property type="match status" value="1"/>
</dbReference>
<evidence type="ECO:0000256" key="2">
    <source>
        <dbReference type="RuleBase" id="RU366048"/>
    </source>
</evidence>
<dbReference type="CDD" id="cd03401">
    <property type="entry name" value="SPFH_prohibitin"/>
    <property type="match status" value="1"/>
</dbReference>
<dbReference type="GO" id="GO:0048255">
    <property type="term" value="P:mRNA stabilization"/>
    <property type="evidence" value="ECO:0007669"/>
    <property type="project" value="InterPro"/>
</dbReference>